<evidence type="ECO:0000259" key="1">
    <source>
        <dbReference type="Pfam" id="PF01878"/>
    </source>
</evidence>
<evidence type="ECO:0000313" key="2">
    <source>
        <dbReference type="EMBL" id="API54150.1"/>
    </source>
</evidence>
<dbReference type="PANTHER" id="PTHR14087:SF7">
    <property type="entry name" value="THYMOCYTE NUCLEAR PROTEIN 1"/>
    <property type="match status" value="1"/>
</dbReference>
<feature type="domain" description="EVE" evidence="1">
    <location>
        <begin position="12"/>
        <end position="145"/>
    </location>
</feature>
<dbReference type="EMBL" id="CP018228">
    <property type="protein sequence ID" value="API54150.1"/>
    <property type="molecule type" value="Genomic_DNA"/>
</dbReference>
<dbReference type="Proteomes" id="UP000183050">
    <property type="component" value="Chromosome"/>
</dbReference>
<dbReference type="InterPro" id="IPR015947">
    <property type="entry name" value="PUA-like_sf"/>
</dbReference>
<name>A0A1L3ZF08_RHILE</name>
<dbReference type="Gene3D" id="3.10.590.10">
    <property type="entry name" value="ph1033 like domains"/>
    <property type="match status" value="1"/>
</dbReference>
<dbReference type="CDD" id="cd21133">
    <property type="entry name" value="EVE"/>
    <property type="match status" value="1"/>
</dbReference>
<organism evidence="2 3">
    <name type="scientific">Rhizobium leguminosarum</name>
    <dbReference type="NCBI Taxonomy" id="384"/>
    <lineage>
        <taxon>Bacteria</taxon>
        <taxon>Pseudomonadati</taxon>
        <taxon>Pseudomonadota</taxon>
        <taxon>Alphaproteobacteria</taxon>
        <taxon>Hyphomicrobiales</taxon>
        <taxon>Rhizobiaceae</taxon>
        <taxon>Rhizobium/Agrobacterium group</taxon>
        <taxon>Rhizobium</taxon>
    </lineage>
</organism>
<reference evidence="2 3" key="1">
    <citation type="submission" date="2016-11" db="EMBL/GenBank/DDBJ databases">
        <title>Rhizobium leguminosarum bv. viciae strain Vaf12 isolated from Vavilovia formosa root nodules from Russia, Dagestan.</title>
        <authorList>
            <person name="Kimeklis A."/>
        </authorList>
    </citation>
    <scope>NUCLEOTIDE SEQUENCE [LARGE SCALE GENOMIC DNA]</scope>
    <source>
        <strain evidence="2 3">Vaf-108</strain>
    </source>
</reference>
<sequence length="153" mass="16990">MGLQQAGGVSVAHWLYKSEPASWSWEQQKAAGEKGTEWTGVRNYLARNNMRAMQIGDKGFFYHSNDGLEIVGIVEVCALSHPDSSAKGDPKWDCVDIRAVMDMPKPVTLKDVKASEKLAKMALVTSMRLSVQPVTEEEYFEVCRMGGLDNPPR</sequence>
<dbReference type="AlphaFoldDB" id="A0A1L3ZF08"/>
<dbReference type="SUPFAM" id="SSF88697">
    <property type="entry name" value="PUA domain-like"/>
    <property type="match status" value="1"/>
</dbReference>
<protein>
    <submittedName>
        <fullName evidence="2">Ubiquinol-cytochrome C reductase</fullName>
    </submittedName>
</protein>
<evidence type="ECO:0000313" key="3">
    <source>
        <dbReference type="Proteomes" id="UP000183050"/>
    </source>
</evidence>
<dbReference type="Pfam" id="PF01878">
    <property type="entry name" value="EVE"/>
    <property type="match status" value="1"/>
</dbReference>
<dbReference type="PANTHER" id="PTHR14087">
    <property type="entry name" value="THYMOCYTE NUCLEAR PROTEIN 1"/>
    <property type="match status" value="1"/>
</dbReference>
<dbReference type="InterPro" id="IPR047197">
    <property type="entry name" value="THYN1-like_EVE"/>
</dbReference>
<dbReference type="InterPro" id="IPR002740">
    <property type="entry name" value="EVE_domain"/>
</dbReference>
<accession>A0A1L3ZF08</accession>
<proteinExistence type="predicted"/>
<gene>
    <name evidence="2" type="ORF">BMW22_23295</name>
</gene>
<dbReference type="InterPro" id="IPR052181">
    <property type="entry name" value="5hmC_binding"/>
</dbReference>